<dbReference type="Pfam" id="PF13191">
    <property type="entry name" value="AAA_16"/>
    <property type="match status" value="1"/>
</dbReference>
<evidence type="ECO:0000256" key="1">
    <source>
        <dbReference type="ARBA" id="ARBA00022741"/>
    </source>
</evidence>
<sequence length="984" mass="105106">MAGHASGDQGVGVPRAAIGPPRFIGRDGELDALRSALTSGTAVVLIEGEAGIGKSRLLAEFLETTQILETTQAGGASSRTLVAVCPPFRRPHTLGALVDALRQSTDKVAGLGLSPLAGALRPLFPEWAAELPAAPEPVEDATAVRHRLFGALCELLDRTGVTVLAVEDAHCADEATLEFLLFLCARRTRRISVIVTYRPEDLPEDSAVRRLSSLSAPSTTRLRIALGPLDVAATAGLVSSMLAGAQVSPEFAQFLHQRTDGVPLAVEESVRLMGDRADLARRDGAWVRREIEDIDVPATIRDAVLERFHRTSPATRTLLEAAAVLTDPSTVGLLLAVSALGEEDAQAALEEAVGTRLLTEGRRDLLAFGHVLAGRAVYESIPAVRRRTMHRRAGVSLRDVSPPPLAQLARHFRAAGDTQDWSTYAEQAADLALASGDDATAAGLLGELITEVRLPGATVVRLARKVRLTAPEDSDRIQDLIRSLRTVLAEQQLGDRGEAEVRAELGRLELLVENIAAGRKELERAVPHLSHDPVAAAQAMIVLGWAIGEPVPNETSLYWLRQAAEMIALPMPEKDRNRLRVNRAVGLLTLGEQEGWAEVARIPWDAPHTAEHLGIANNHYNVGVMALQWGHYDLARRHLASARELAERHPYQRHLTLALAAEAGLDWATGRWDGLAERLHGIVEVAAGAATSHLEVRLTSHLLAAARGDRPTAEQGLSAVLAGSGEAPGCALAAAAALAAMALADGDVDRALMLSQEPLDLVTGNGMWLSAVDLVPVRIEALIASGSAGDIEARQLVRGFSEWLRGRDVPVARAALAWCRALLAQARGEHERAAALCARAALLWDALPRPYAASAARERQAACLSACDRRESALPLLEQVLAEYRELGADADAVRIAAALRAQGVDAARPRPARRGYGDRLSPRELEVAGLVIGGRTNRDIGEVLYLSPRTVARHLDSAMRKLGVSSRTALAVRLVELGLGPAS</sequence>
<dbReference type="Proteomes" id="UP000730482">
    <property type="component" value="Unassembled WGS sequence"/>
</dbReference>
<dbReference type="RefSeq" id="WP_212017810.1">
    <property type="nucleotide sequence ID" value="NZ_JAAFYZ010000183.1"/>
</dbReference>
<comment type="caution">
    <text evidence="4">The sequence shown here is derived from an EMBL/GenBank/DDBJ whole genome shotgun (WGS) entry which is preliminary data.</text>
</comment>
<dbReference type="InterPro" id="IPR027417">
    <property type="entry name" value="P-loop_NTPase"/>
</dbReference>
<dbReference type="SMART" id="SM00421">
    <property type="entry name" value="HTH_LUXR"/>
    <property type="match status" value="1"/>
</dbReference>
<dbReference type="EMBL" id="JAAFYZ010000183">
    <property type="protein sequence ID" value="MBS2552333.1"/>
    <property type="molecule type" value="Genomic_DNA"/>
</dbReference>
<dbReference type="Gene3D" id="1.10.10.10">
    <property type="entry name" value="Winged helix-like DNA-binding domain superfamily/Winged helix DNA-binding domain"/>
    <property type="match status" value="1"/>
</dbReference>
<dbReference type="Gene3D" id="3.40.50.300">
    <property type="entry name" value="P-loop containing nucleotide triphosphate hydrolases"/>
    <property type="match status" value="1"/>
</dbReference>
<dbReference type="InterPro" id="IPR041664">
    <property type="entry name" value="AAA_16"/>
</dbReference>
<dbReference type="CDD" id="cd06170">
    <property type="entry name" value="LuxR_C_like"/>
    <property type="match status" value="1"/>
</dbReference>
<dbReference type="SUPFAM" id="SSF46894">
    <property type="entry name" value="C-terminal effector domain of the bipartite response regulators"/>
    <property type="match status" value="1"/>
</dbReference>
<dbReference type="InterPro" id="IPR036388">
    <property type="entry name" value="WH-like_DNA-bd_sf"/>
</dbReference>
<evidence type="ECO:0000256" key="2">
    <source>
        <dbReference type="ARBA" id="ARBA00022840"/>
    </source>
</evidence>
<dbReference type="PANTHER" id="PTHR16305:SF35">
    <property type="entry name" value="TRANSCRIPTIONAL ACTIVATOR DOMAIN"/>
    <property type="match status" value="1"/>
</dbReference>
<name>A0ABS5L1W6_9ACTN</name>
<keyword evidence="1" id="KW-0547">Nucleotide-binding</keyword>
<gene>
    <name evidence="4" type="ORF">KGQ19_36310</name>
</gene>
<dbReference type="PANTHER" id="PTHR16305">
    <property type="entry name" value="TESTICULAR SOLUBLE ADENYLYL CYCLASE"/>
    <property type="match status" value="1"/>
</dbReference>
<dbReference type="SUPFAM" id="SSF52540">
    <property type="entry name" value="P-loop containing nucleoside triphosphate hydrolases"/>
    <property type="match status" value="1"/>
</dbReference>
<dbReference type="PRINTS" id="PR00038">
    <property type="entry name" value="HTHLUXR"/>
</dbReference>
<dbReference type="InterPro" id="IPR016032">
    <property type="entry name" value="Sig_transdc_resp-reg_C-effctor"/>
</dbReference>
<organism evidence="4 5">
    <name type="scientific">Catenulispora pinistramenti</name>
    <dbReference type="NCBI Taxonomy" id="2705254"/>
    <lineage>
        <taxon>Bacteria</taxon>
        <taxon>Bacillati</taxon>
        <taxon>Actinomycetota</taxon>
        <taxon>Actinomycetes</taxon>
        <taxon>Catenulisporales</taxon>
        <taxon>Catenulisporaceae</taxon>
        <taxon>Catenulispora</taxon>
    </lineage>
</organism>
<proteinExistence type="predicted"/>
<dbReference type="Pfam" id="PF00196">
    <property type="entry name" value="GerE"/>
    <property type="match status" value="1"/>
</dbReference>
<evidence type="ECO:0000259" key="3">
    <source>
        <dbReference type="PROSITE" id="PS50043"/>
    </source>
</evidence>
<dbReference type="PROSITE" id="PS00622">
    <property type="entry name" value="HTH_LUXR_1"/>
    <property type="match status" value="1"/>
</dbReference>
<keyword evidence="5" id="KW-1185">Reference proteome</keyword>
<evidence type="ECO:0000313" key="4">
    <source>
        <dbReference type="EMBL" id="MBS2552333.1"/>
    </source>
</evidence>
<accession>A0ABS5L1W6</accession>
<feature type="domain" description="HTH luxR-type" evidence="3">
    <location>
        <begin position="914"/>
        <end position="979"/>
    </location>
</feature>
<dbReference type="InterPro" id="IPR000792">
    <property type="entry name" value="Tscrpt_reg_LuxR_C"/>
</dbReference>
<protein>
    <submittedName>
        <fullName evidence="4">AAA family ATPase</fullName>
    </submittedName>
</protein>
<dbReference type="PROSITE" id="PS50043">
    <property type="entry name" value="HTH_LUXR_2"/>
    <property type="match status" value="1"/>
</dbReference>
<evidence type="ECO:0000313" key="5">
    <source>
        <dbReference type="Proteomes" id="UP000730482"/>
    </source>
</evidence>
<reference evidence="4 5" key="1">
    <citation type="submission" date="2020-02" db="EMBL/GenBank/DDBJ databases">
        <title>Acidophilic actinobacteria isolated from forest soil.</title>
        <authorList>
            <person name="Golinska P."/>
        </authorList>
    </citation>
    <scope>NUCLEOTIDE SEQUENCE [LARGE SCALE GENOMIC DNA]</scope>
    <source>
        <strain evidence="4 5">NL8</strain>
    </source>
</reference>
<keyword evidence="2" id="KW-0067">ATP-binding</keyword>